<dbReference type="AlphaFoldDB" id="A0A9W6TEI9"/>
<dbReference type="EMBL" id="BSXW01000081">
    <property type="protein sequence ID" value="GMF11620.1"/>
    <property type="molecule type" value="Genomic_DNA"/>
</dbReference>
<reference evidence="1" key="1">
    <citation type="submission" date="2023-04" db="EMBL/GenBank/DDBJ databases">
        <title>Phytophthora lilii NBRC 32176.</title>
        <authorList>
            <person name="Ichikawa N."/>
            <person name="Sato H."/>
            <person name="Tonouchi N."/>
        </authorList>
    </citation>
    <scope>NUCLEOTIDE SEQUENCE</scope>
    <source>
        <strain evidence="1">NBRC 32176</strain>
    </source>
</reference>
<proteinExistence type="predicted"/>
<evidence type="ECO:0000313" key="2">
    <source>
        <dbReference type="Proteomes" id="UP001165083"/>
    </source>
</evidence>
<comment type="caution">
    <text evidence="1">The sequence shown here is derived from an EMBL/GenBank/DDBJ whole genome shotgun (WGS) entry which is preliminary data.</text>
</comment>
<sequence length="123" mass="13852">MILLSFLFRIEWESGDLISSVHKLSQKSVHYRGAPEVFVAAIEEVLQVDVRSKYQTRRWTSPDYVNHQIIDNVRVQYFFALLPQPDADSDVDTARISISAVEEVVKTAPPASSEPAEDVSDTS</sequence>
<dbReference type="OrthoDB" id="4882at2759"/>
<keyword evidence="2" id="KW-1185">Reference proteome</keyword>
<protein>
    <submittedName>
        <fullName evidence="1">Unnamed protein product</fullName>
    </submittedName>
</protein>
<organism evidence="1 2">
    <name type="scientific">Phytophthora lilii</name>
    <dbReference type="NCBI Taxonomy" id="2077276"/>
    <lineage>
        <taxon>Eukaryota</taxon>
        <taxon>Sar</taxon>
        <taxon>Stramenopiles</taxon>
        <taxon>Oomycota</taxon>
        <taxon>Peronosporomycetes</taxon>
        <taxon>Peronosporales</taxon>
        <taxon>Peronosporaceae</taxon>
        <taxon>Phytophthora</taxon>
    </lineage>
</organism>
<gene>
    <name evidence="1" type="ORF">Plil01_000230500</name>
</gene>
<accession>A0A9W6TEI9</accession>
<dbReference type="Proteomes" id="UP001165083">
    <property type="component" value="Unassembled WGS sequence"/>
</dbReference>
<evidence type="ECO:0000313" key="1">
    <source>
        <dbReference type="EMBL" id="GMF11620.1"/>
    </source>
</evidence>
<name>A0A9W6TEI9_9STRA</name>